<comment type="caution">
    <text evidence="8">The sequence shown here is derived from an EMBL/GenBank/DDBJ whole genome shotgun (WGS) entry which is preliminary data.</text>
</comment>
<dbReference type="NCBIfam" id="TIGR01401">
    <property type="entry name" value="fliR_like_III"/>
    <property type="match status" value="1"/>
</dbReference>
<dbReference type="Proteomes" id="UP000033618">
    <property type="component" value="Unassembled WGS sequence"/>
</dbReference>
<dbReference type="AlphaFoldDB" id="A0A0F5K5J9"/>
<sequence>MMWAWLATQPRMLAMFTVVPLFGKQAIPMTMRMAISAAFGFVAMPVLLAGAADGSKAPPGLDGVAFLLSGAVGVSTGDVAGFVVWVFKEAFIGLVLGYAFSVPFWILEGVGFFIDNQRGAGLGATLDPLTGNDSSPLGQLFLQAFVVFFVIANGPQMMLTCIYDSFHLWPPASWYPSLRGDSVPAMLDMLSNLVRTAILLASPVMIVMFMTEVGIALISRFVPQLQVFFIAMPVKSAVAFFVLVLYIGTLMQQLEGVLTELGGLLRFLNAQW</sequence>
<dbReference type="PANTHER" id="PTHR30065">
    <property type="entry name" value="FLAGELLAR BIOSYNTHETIC PROTEIN FLIR"/>
    <property type="match status" value="1"/>
</dbReference>
<reference evidence="8 9" key="1">
    <citation type="submission" date="2015-03" db="EMBL/GenBank/DDBJ databases">
        <title>Draft Genome Sequence of Burkholderia andropogonis type strain ICMP2807, isolated from Sorghum bicolor.</title>
        <authorList>
            <person name="Lopes-Santos L."/>
            <person name="Castro D.B."/>
            <person name="Ottoboni L.M."/>
            <person name="Park D."/>
            <person name="Weirc B.S."/>
            <person name="Destefano S.A."/>
        </authorList>
    </citation>
    <scope>NUCLEOTIDE SEQUENCE [LARGE SCALE GENOMIC DNA]</scope>
    <source>
        <strain evidence="8 9">ICMP2807</strain>
    </source>
</reference>
<keyword evidence="4 7" id="KW-0812">Transmembrane</keyword>
<keyword evidence="5 7" id="KW-1133">Transmembrane helix</keyword>
<dbReference type="STRING" id="28092.WM40_00785"/>
<dbReference type="EMBL" id="LAQU01000001">
    <property type="protein sequence ID" value="KKB65406.1"/>
    <property type="molecule type" value="Genomic_DNA"/>
</dbReference>
<comment type="similarity">
    <text evidence="2 7">Belongs to the FliR/MopE/SpaR family.</text>
</comment>
<dbReference type="InterPro" id="IPR006304">
    <property type="entry name" value="T3SS_SpaR/YscT"/>
</dbReference>
<name>A0A0F5K5J9_9BURK</name>
<comment type="subcellular location">
    <subcellularLocation>
        <location evidence="1 7">Cell membrane</location>
        <topology evidence="1 7">Multi-pass membrane protein</topology>
    </subcellularLocation>
</comment>
<evidence type="ECO:0000256" key="1">
    <source>
        <dbReference type="ARBA" id="ARBA00004651"/>
    </source>
</evidence>
<keyword evidence="3 7" id="KW-1003">Cell membrane</keyword>
<organism evidence="8 9">
    <name type="scientific">Robbsia andropogonis</name>
    <dbReference type="NCBI Taxonomy" id="28092"/>
    <lineage>
        <taxon>Bacteria</taxon>
        <taxon>Pseudomonadati</taxon>
        <taxon>Pseudomonadota</taxon>
        <taxon>Betaproteobacteria</taxon>
        <taxon>Burkholderiales</taxon>
        <taxon>Burkholderiaceae</taxon>
        <taxon>Robbsia</taxon>
    </lineage>
</organism>
<evidence type="ECO:0000256" key="5">
    <source>
        <dbReference type="ARBA" id="ARBA00022989"/>
    </source>
</evidence>
<evidence type="ECO:0000256" key="3">
    <source>
        <dbReference type="ARBA" id="ARBA00022475"/>
    </source>
</evidence>
<feature type="transmembrane region" description="Helical" evidence="7">
    <location>
        <begin position="94"/>
        <end position="114"/>
    </location>
</feature>
<gene>
    <name evidence="8" type="ORF">WM40_00785</name>
</gene>
<evidence type="ECO:0000256" key="6">
    <source>
        <dbReference type="ARBA" id="ARBA00023136"/>
    </source>
</evidence>
<evidence type="ECO:0000256" key="4">
    <source>
        <dbReference type="ARBA" id="ARBA00022692"/>
    </source>
</evidence>
<dbReference type="GO" id="GO:0006605">
    <property type="term" value="P:protein targeting"/>
    <property type="evidence" value="ECO:0007669"/>
    <property type="project" value="UniProtKB-UniRule"/>
</dbReference>
<keyword evidence="9" id="KW-1185">Reference proteome</keyword>
<evidence type="ECO:0000256" key="7">
    <source>
        <dbReference type="RuleBase" id="RU362072"/>
    </source>
</evidence>
<feature type="transmembrane region" description="Helical" evidence="7">
    <location>
        <begin position="64"/>
        <end position="87"/>
    </location>
</feature>
<feature type="transmembrane region" description="Helical" evidence="7">
    <location>
        <begin position="196"/>
        <end position="219"/>
    </location>
</feature>
<keyword evidence="6 7" id="KW-0472">Membrane</keyword>
<protein>
    <recommendedName>
        <fullName evidence="10">Type III secretion system protein</fullName>
    </recommendedName>
</protein>
<dbReference type="GO" id="GO:0005886">
    <property type="term" value="C:plasma membrane"/>
    <property type="evidence" value="ECO:0007669"/>
    <property type="project" value="UniProtKB-SubCell"/>
</dbReference>
<evidence type="ECO:0008006" key="10">
    <source>
        <dbReference type="Google" id="ProtNLM"/>
    </source>
</evidence>
<dbReference type="PATRIC" id="fig|28092.6.peg.180"/>
<feature type="transmembrane region" description="Helical" evidence="7">
    <location>
        <begin position="134"/>
        <end position="152"/>
    </location>
</feature>
<accession>A0A0F5K5J9</accession>
<proteinExistence type="inferred from homology"/>
<evidence type="ECO:0000313" key="9">
    <source>
        <dbReference type="Proteomes" id="UP000033618"/>
    </source>
</evidence>
<dbReference type="Pfam" id="PF01311">
    <property type="entry name" value="Bac_export_1"/>
    <property type="match status" value="1"/>
</dbReference>
<feature type="transmembrane region" description="Helical" evidence="7">
    <location>
        <begin position="225"/>
        <end position="247"/>
    </location>
</feature>
<evidence type="ECO:0000256" key="2">
    <source>
        <dbReference type="ARBA" id="ARBA00009772"/>
    </source>
</evidence>
<evidence type="ECO:0000313" key="8">
    <source>
        <dbReference type="EMBL" id="KKB65406.1"/>
    </source>
</evidence>
<dbReference type="InterPro" id="IPR002010">
    <property type="entry name" value="T3SS_IM_R"/>
</dbReference>
<dbReference type="PANTHER" id="PTHR30065:SF1">
    <property type="entry name" value="SURFACE PRESENTATION OF ANTIGENS PROTEIN SPAR"/>
    <property type="match status" value="1"/>
</dbReference>
<dbReference type="PRINTS" id="PR00953">
    <property type="entry name" value="TYPE3IMRPROT"/>
</dbReference>